<evidence type="ECO:0000313" key="2">
    <source>
        <dbReference type="EMBL" id="CAD8872198.1"/>
    </source>
</evidence>
<accession>A0A7S1B257</accession>
<feature type="compositionally biased region" description="Polar residues" evidence="1">
    <location>
        <begin position="44"/>
        <end position="61"/>
    </location>
</feature>
<dbReference type="EMBL" id="HBFQ01065533">
    <property type="protein sequence ID" value="CAD8872198.1"/>
    <property type="molecule type" value="Transcribed_RNA"/>
</dbReference>
<evidence type="ECO:0000256" key="1">
    <source>
        <dbReference type="SAM" id="MobiDB-lite"/>
    </source>
</evidence>
<reference evidence="2" key="1">
    <citation type="submission" date="2021-01" db="EMBL/GenBank/DDBJ databases">
        <authorList>
            <person name="Corre E."/>
            <person name="Pelletier E."/>
            <person name="Niang G."/>
            <person name="Scheremetjew M."/>
            <person name="Finn R."/>
            <person name="Kale V."/>
            <person name="Holt S."/>
            <person name="Cochrane G."/>
            <person name="Meng A."/>
            <person name="Brown T."/>
            <person name="Cohen L."/>
        </authorList>
    </citation>
    <scope>NUCLEOTIDE SEQUENCE</scope>
</reference>
<organism evidence="2">
    <name type="scientific">Noctiluca scintillans</name>
    <name type="common">Sea sparkle</name>
    <name type="synonym">Red tide dinoflagellate</name>
    <dbReference type="NCBI Taxonomy" id="2966"/>
    <lineage>
        <taxon>Eukaryota</taxon>
        <taxon>Sar</taxon>
        <taxon>Alveolata</taxon>
        <taxon>Dinophyceae</taxon>
        <taxon>Noctilucales</taxon>
        <taxon>Noctilucaceae</taxon>
        <taxon>Noctiluca</taxon>
    </lineage>
</organism>
<protein>
    <submittedName>
        <fullName evidence="2">Uncharacterized protein</fullName>
    </submittedName>
</protein>
<name>A0A7S1B257_NOCSC</name>
<sequence>MPHITRNIGVCSEEVGTTEVSYRLVGKQPPRRDLKFKLGAGAPGSNTRCESETLGDTSPATGSRAPDEVAETTPSTFRRRSPTMNDVESWSFAPTPQSDSEAVPPVDPCSAAGPRGAALTPPPQRDLSSRMAPDVSTDGPHERVGRAGEGTEVAVEEEDAGASHSKSPGCASPSGDRARGEPDKSCLAASPLAKVADRTVRGCTEEHAEELTLVTTSAEVCVRQPDVLGELQRRVSHQKPEALCGVVLQGMGILSTLRVHAVSLEKATKTLMDVLDALEGLGGFCPRAGATMPRLLSLPSSLGNQASLMDIERVSKTSASASIPEAVARCAPPGLLMRHPLEAVSLVGSGHIQALKTMVAQVLDDVGNRGVSVETEDGEVEKRQSETQLSRDNFQLVPEGPPQGFSPSRPPPERFPFTSHVVEEDLDCWVQRACAKRQRV</sequence>
<feature type="region of interest" description="Disordered" evidence="1">
    <location>
        <begin position="34"/>
        <end position="185"/>
    </location>
</feature>
<feature type="compositionally biased region" description="Polar residues" evidence="1">
    <location>
        <begin position="84"/>
        <end position="100"/>
    </location>
</feature>
<feature type="region of interest" description="Disordered" evidence="1">
    <location>
        <begin position="370"/>
        <end position="413"/>
    </location>
</feature>
<proteinExistence type="predicted"/>
<dbReference type="AlphaFoldDB" id="A0A7S1B257"/>
<gene>
    <name evidence="2" type="ORF">NSCI0253_LOCUS46555</name>
</gene>